<dbReference type="RefSeq" id="XP_038974968.1">
    <property type="nucleotide sequence ID" value="XM_039119040.1"/>
</dbReference>
<evidence type="ECO:0000313" key="2">
    <source>
        <dbReference type="RefSeq" id="XP_038974968.1"/>
    </source>
</evidence>
<dbReference type="OrthoDB" id="443140at2759"/>
<dbReference type="Proteomes" id="UP000228380">
    <property type="component" value="Unplaced"/>
</dbReference>
<evidence type="ECO:0000313" key="1">
    <source>
        <dbReference type="Proteomes" id="UP000228380"/>
    </source>
</evidence>
<dbReference type="AlphaFoldDB" id="A0A8B8ZTW2"/>
<protein>
    <submittedName>
        <fullName evidence="2">Secreted RxLR effector protein 161-like</fullName>
    </submittedName>
</protein>
<dbReference type="CDD" id="cd09272">
    <property type="entry name" value="RNase_HI_RT_Ty1"/>
    <property type="match status" value="1"/>
</dbReference>
<dbReference type="PANTHER" id="PTHR11439">
    <property type="entry name" value="GAG-POL-RELATED RETROTRANSPOSON"/>
    <property type="match status" value="1"/>
</dbReference>
<sequence length="115" mass="12914">MANSGKEHCQALKWIFRYLQGTRKLGLTFEQQDGHGRNSNALREFSGPLEGFVDANFAGDLDTRRSTTGYVFNIFSGPISWRSTLQPITALSTTEAEYIGITEAVKEALWLKRLI</sequence>
<dbReference type="GeneID" id="120106146"/>
<dbReference type="KEGG" id="pda:120106146"/>
<dbReference type="PANTHER" id="PTHR11439:SF491">
    <property type="entry name" value="INTEGRASE CATALYTIC DOMAIN-CONTAINING PROTEIN"/>
    <property type="match status" value="1"/>
</dbReference>
<keyword evidence="1" id="KW-1185">Reference proteome</keyword>
<organism evidence="1 2">
    <name type="scientific">Phoenix dactylifera</name>
    <name type="common">Date palm</name>
    <dbReference type="NCBI Taxonomy" id="42345"/>
    <lineage>
        <taxon>Eukaryota</taxon>
        <taxon>Viridiplantae</taxon>
        <taxon>Streptophyta</taxon>
        <taxon>Embryophyta</taxon>
        <taxon>Tracheophyta</taxon>
        <taxon>Spermatophyta</taxon>
        <taxon>Magnoliopsida</taxon>
        <taxon>Liliopsida</taxon>
        <taxon>Arecaceae</taxon>
        <taxon>Coryphoideae</taxon>
        <taxon>Phoeniceae</taxon>
        <taxon>Phoenix</taxon>
    </lineage>
</organism>
<gene>
    <name evidence="2" type="primary">LOC120106146</name>
</gene>
<reference evidence="2" key="1">
    <citation type="submission" date="2025-08" db="UniProtKB">
        <authorList>
            <consortium name="RefSeq"/>
        </authorList>
    </citation>
    <scope>IDENTIFICATION</scope>
    <source>
        <tissue evidence="2">Young leaves</tissue>
    </source>
</reference>
<proteinExistence type="predicted"/>
<accession>A0A8B8ZTW2</accession>
<name>A0A8B8ZTW2_PHODC</name>